<proteinExistence type="inferred from homology"/>
<evidence type="ECO:0000259" key="7">
    <source>
        <dbReference type="PROSITE" id="PS51935"/>
    </source>
</evidence>
<dbReference type="Gene3D" id="3.90.1720.10">
    <property type="entry name" value="endopeptidase domain like (from Nostoc punctiforme)"/>
    <property type="match status" value="1"/>
</dbReference>
<evidence type="ECO:0000313" key="8">
    <source>
        <dbReference type="EMBL" id="SOC56203.1"/>
    </source>
</evidence>
<evidence type="ECO:0000256" key="6">
    <source>
        <dbReference type="SAM" id="SignalP"/>
    </source>
</evidence>
<dbReference type="Pfam" id="PF00877">
    <property type="entry name" value="NLPC_P60"/>
    <property type="match status" value="1"/>
</dbReference>
<dbReference type="RefSeq" id="WP_097188382.1">
    <property type="nucleotide sequence ID" value="NZ_OBQK01000007.1"/>
</dbReference>
<feature type="domain" description="NlpC/P60" evidence="7">
    <location>
        <begin position="362"/>
        <end position="475"/>
    </location>
</feature>
<dbReference type="SMART" id="SM00287">
    <property type="entry name" value="SH3b"/>
    <property type="match status" value="4"/>
</dbReference>
<keyword evidence="3 8" id="KW-0378">Hydrolase</keyword>
<sequence>MTTRTRSFSRTLVAAAAATAPVMALAPAAQAAPAPAPVPRTPLTPATPLLPAIEVPAAPFTMLPTLPTVETTVTRVVSVPVANVRSGPSTAHGVVGTKTSGTTVRGVISTNGWLKISATEFMAPSVLSTPASTGSVTQYVTAAVGNVRSGPGLGYGVVGTRTRGTEVRGSWVDGWLSMGGGQFISSTILSSTDPDGGSGGGGSDVGGTSVTRWVTTAANVRSGPSTSYSIVGSRQAGAQVSGPLSSNGWLRIADGQFISPGVLTATDPGGSGGGGGETATVTRWVSATVANVRSGPSTSYGVVGTRVAGTEVSGTVSTNGWLRMSASQWMAPTVLTSTPPASAPAPAPTPPPTVTPPPSGTTPLRQAVLETAKRYVGYPYVLYGTPPEAFDCSSYTWWVYQQNGVNIPRTVRDQKAMVTRVTDPQPGDLVFYDDFYHVSLYAGDGKVYEALNPSAGVRYGDPVTTRIWFGRLPGM</sequence>
<dbReference type="AlphaFoldDB" id="A0A285VQH2"/>
<evidence type="ECO:0000256" key="3">
    <source>
        <dbReference type="ARBA" id="ARBA00022801"/>
    </source>
</evidence>
<feature type="signal peptide" evidence="6">
    <location>
        <begin position="1"/>
        <end position="31"/>
    </location>
</feature>
<comment type="similarity">
    <text evidence="1">Belongs to the peptidase C40 family.</text>
</comment>
<dbReference type="Gene3D" id="2.30.30.40">
    <property type="entry name" value="SH3 Domains"/>
    <property type="match status" value="3"/>
</dbReference>
<dbReference type="InterPro" id="IPR006311">
    <property type="entry name" value="TAT_signal"/>
</dbReference>
<evidence type="ECO:0000256" key="5">
    <source>
        <dbReference type="SAM" id="MobiDB-lite"/>
    </source>
</evidence>
<dbReference type="PROSITE" id="PS51935">
    <property type="entry name" value="NLPC_P60"/>
    <property type="match status" value="1"/>
</dbReference>
<feature type="compositionally biased region" description="Pro residues" evidence="5">
    <location>
        <begin position="341"/>
        <end position="360"/>
    </location>
</feature>
<dbReference type="PANTHER" id="PTHR34408:SF1">
    <property type="entry name" value="GLYCOSYL HYDROLASE FAMILY 19 DOMAIN-CONTAINING PROTEIN HI_1415"/>
    <property type="match status" value="1"/>
</dbReference>
<dbReference type="PANTHER" id="PTHR34408">
    <property type="entry name" value="FAMILY PROTEIN, PUTATIVE-RELATED"/>
    <property type="match status" value="1"/>
</dbReference>
<dbReference type="GO" id="GO:0008234">
    <property type="term" value="F:cysteine-type peptidase activity"/>
    <property type="evidence" value="ECO:0007669"/>
    <property type="project" value="UniProtKB-KW"/>
</dbReference>
<dbReference type="PROSITE" id="PS51318">
    <property type="entry name" value="TAT"/>
    <property type="match status" value="1"/>
</dbReference>
<keyword evidence="9" id="KW-1185">Reference proteome</keyword>
<feature type="compositionally biased region" description="Gly residues" evidence="5">
    <location>
        <begin position="196"/>
        <end position="205"/>
    </location>
</feature>
<evidence type="ECO:0000256" key="1">
    <source>
        <dbReference type="ARBA" id="ARBA00007074"/>
    </source>
</evidence>
<dbReference type="SUPFAM" id="SSF54001">
    <property type="entry name" value="Cysteine proteinases"/>
    <property type="match status" value="1"/>
</dbReference>
<dbReference type="Proteomes" id="UP000219688">
    <property type="component" value="Unassembled WGS sequence"/>
</dbReference>
<keyword evidence="2" id="KW-0645">Protease</keyword>
<dbReference type="InterPro" id="IPR000064">
    <property type="entry name" value="NLP_P60_dom"/>
</dbReference>
<name>A0A285VQH2_9MICO</name>
<evidence type="ECO:0000256" key="4">
    <source>
        <dbReference type="ARBA" id="ARBA00022807"/>
    </source>
</evidence>
<dbReference type="EMBL" id="OBQK01000007">
    <property type="protein sequence ID" value="SOC56203.1"/>
    <property type="molecule type" value="Genomic_DNA"/>
</dbReference>
<reference evidence="9" key="1">
    <citation type="submission" date="2017-08" db="EMBL/GenBank/DDBJ databases">
        <authorList>
            <person name="Varghese N."/>
            <person name="Submissions S."/>
        </authorList>
    </citation>
    <scope>NUCLEOTIDE SEQUENCE [LARGE SCALE GENOMIC DNA]</scope>
    <source>
        <strain evidence="9">USBA17B2</strain>
    </source>
</reference>
<accession>A0A285VQH2</accession>
<keyword evidence="6" id="KW-0732">Signal</keyword>
<keyword evidence="4" id="KW-0788">Thiol protease</keyword>
<dbReference type="InterPro" id="IPR052354">
    <property type="entry name" value="Cell_Wall_Dynamics_Protein"/>
</dbReference>
<dbReference type="InterPro" id="IPR003646">
    <property type="entry name" value="SH3-like_bac-type"/>
</dbReference>
<gene>
    <name evidence="8" type="ORF">SAMN05421879_10716</name>
</gene>
<evidence type="ECO:0000256" key="2">
    <source>
        <dbReference type="ARBA" id="ARBA00022670"/>
    </source>
</evidence>
<protein>
    <submittedName>
        <fullName evidence="8">Cell wall-associated hydrolase, NlpC family</fullName>
    </submittedName>
</protein>
<dbReference type="GO" id="GO:0006508">
    <property type="term" value="P:proteolysis"/>
    <property type="evidence" value="ECO:0007669"/>
    <property type="project" value="UniProtKB-KW"/>
</dbReference>
<organism evidence="8 9">
    <name type="scientific">Ornithinimicrobium cerasi</name>
    <dbReference type="NCBI Taxonomy" id="2248773"/>
    <lineage>
        <taxon>Bacteria</taxon>
        <taxon>Bacillati</taxon>
        <taxon>Actinomycetota</taxon>
        <taxon>Actinomycetes</taxon>
        <taxon>Micrococcales</taxon>
        <taxon>Ornithinimicrobiaceae</taxon>
        <taxon>Ornithinimicrobium</taxon>
    </lineage>
</organism>
<feature type="chain" id="PRO_5013126331" evidence="6">
    <location>
        <begin position="32"/>
        <end position="475"/>
    </location>
</feature>
<feature type="region of interest" description="Disordered" evidence="5">
    <location>
        <begin position="187"/>
        <end position="209"/>
    </location>
</feature>
<evidence type="ECO:0000313" key="9">
    <source>
        <dbReference type="Proteomes" id="UP000219688"/>
    </source>
</evidence>
<dbReference type="InterPro" id="IPR038765">
    <property type="entry name" value="Papain-like_cys_pep_sf"/>
</dbReference>
<feature type="region of interest" description="Disordered" evidence="5">
    <location>
        <begin position="335"/>
        <end position="363"/>
    </location>
</feature>